<name>A0A0W1B2M2_9BACL</name>
<dbReference type="Gene3D" id="1.50.10.10">
    <property type="match status" value="1"/>
</dbReference>
<evidence type="ECO:0000256" key="6">
    <source>
        <dbReference type="RuleBase" id="RU361166"/>
    </source>
</evidence>
<comment type="caution">
    <text evidence="8">The sequence shown here is derived from an EMBL/GenBank/DDBJ whole genome shotgun (WGS) entry which is preliminary data.</text>
</comment>
<proteinExistence type="inferred from homology"/>
<accession>A0A0W1B2M2</accession>
<evidence type="ECO:0000259" key="7">
    <source>
        <dbReference type="Pfam" id="PF00759"/>
    </source>
</evidence>
<reference evidence="8 9" key="1">
    <citation type="journal article" date="2015" name="Int. Biodeterior. Biodegradation">
        <title>Physiological and genetic screening methods for the isolation of methyl tert-butyl ether-degrading bacteria for bioremediation purposes.</title>
        <authorList>
            <person name="Guisado I.M."/>
            <person name="Purswani J."/>
            <person name="Gonzalez Lopez J."/>
            <person name="Pozo C."/>
        </authorList>
    </citation>
    <scope>NUCLEOTIDE SEQUENCE [LARGE SCALE GENOMIC DNA]</scope>
    <source>
        <strain evidence="8 9">SH7</strain>
    </source>
</reference>
<keyword evidence="9" id="KW-1185">Reference proteome</keyword>
<evidence type="ECO:0000256" key="5">
    <source>
        <dbReference type="PROSITE-ProRule" id="PRU10060"/>
    </source>
</evidence>
<evidence type="ECO:0000256" key="2">
    <source>
        <dbReference type="ARBA" id="ARBA00023277"/>
    </source>
</evidence>
<feature type="domain" description="Glycoside hydrolase family 9" evidence="7">
    <location>
        <begin position="2"/>
        <end position="365"/>
    </location>
</feature>
<feature type="active site" evidence="5">
    <location>
        <position position="353"/>
    </location>
</feature>
<keyword evidence="2 5" id="KW-0119">Carbohydrate metabolism</keyword>
<dbReference type="GO" id="GO:0030245">
    <property type="term" value="P:cellulose catabolic process"/>
    <property type="evidence" value="ECO:0007669"/>
    <property type="project" value="UniProtKB-KW"/>
</dbReference>
<dbReference type="InterPro" id="IPR033126">
    <property type="entry name" value="Glyco_hydro_9_Asp/Glu_AS"/>
</dbReference>
<keyword evidence="4 5" id="KW-0624">Polysaccharide degradation</keyword>
<protein>
    <recommendedName>
        <fullName evidence="6">Endoglucanase</fullName>
        <ecNumber evidence="6">3.2.1.4</ecNumber>
    </recommendedName>
</protein>
<feature type="active site" evidence="5">
    <location>
        <position position="344"/>
    </location>
</feature>
<comment type="catalytic activity">
    <reaction evidence="6">
        <text>Endohydrolysis of (1-&gt;4)-beta-D-glucosidic linkages in cellulose, lichenin and cereal beta-D-glucans.</text>
        <dbReference type="EC" id="3.2.1.4"/>
    </reaction>
</comment>
<dbReference type="PROSITE" id="PS00698">
    <property type="entry name" value="GH9_3"/>
    <property type="match status" value="1"/>
</dbReference>
<organism evidence="8 9">
    <name type="scientific">Paenibacillus etheri</name>
    <dbReference type="NCBI Taxonomy" id="1306852"/>
    <lineage>
        <taxon>Bacteria</taxon>
        <taxon>Bacillati</taxon>
        <taxon>Bacillota</taxon>
        <taxon>Bacilli</taxon>
        <taxon>Bacillales</taxon>
        <taxon>Paenibacillaceae</taxon>
        <taxon>Paenibacillus</taxon>
    </lineage>
</organism>
<dbReference type="RefSeq" id="WP_060622466.1">
    <property type="nucleotide sequence ID" value="NZ_LCZJ02000017.1"/>
</dbReference>
<evidence type="ECO:0000256" key="4">
    <source>
        <dbReference type="ARBA" id="ARBA00023326"/>
    </source>
</evidence>
<dbReference type="InterPro" id="IPR012341">
    <property type="entry name" value="6hp_glycosidase-like_sf"/>
</dbReference>
<keyword evidence="3 5" id="KW-0326">Glycosidase</keyword>
<dbReference type="GO" id="GO:0008810">
    <property type="term" value="F:cellulase activity"/>
    <property type="evidence" value="ECO:0007669"/>
    <property type="project" value="UniProtKB-EC"/>
</dbReference>
<dbReference type="Proteomes" id="UP000054709">
    <property type="component" value="Unassembled WGS sequence"/>
</dbReference>
<dbReference type="AlphaFoldDB" id="A0A0W1B2M2"/>
<keyword evidence="6" id="KW-0136">Cellulose degradation</keyword>
<comment type="similarity">
    <text evidence="5 6">Belongs to the glycosyl hydrolase 9 (cellulase E) family.</text>
</comment>
<evidence type="ECO:0000256" key="1">
    <source>
        <dbReference type="ARBA" id="ARBA00022801"/>
    </source>
</evidence>
<dbReference type="SUPFAM" id="SSF48208">
    <property type="entry name" value="Six-hairpin glycosidases"/>
    <property type="match status" value="1"/>
</dbReference>
<evidence type="ECO:0000313" key="9">
    <source>
        <dbReference type="Proteomes" id="UP000054709"/>
    </source>
</evidence>
<gene>
    <name evidence="8" type="ORF">UQ64_08665</name>
</gene>
<dbReference type="EMBL" id="LCZJ02000017">
    <property type="protein sequence ID" value="KTD87814.1"/>
    <property type="molecule type" value="Genomic_DNA"/>
</dbReference>
<dbReference type="InterPro" id="IPR001701">
    <property type="entry name" value="Glyco_hydro_9"/>
</dbReference>
<dbReference type="InterPro" id="IPR008928">
    <property type="entry name" value="6-hairpin_glycosidase_sf"/>
</dbReference>
<sequence length="371" mass="41363">MLAYELYPSAFVSAVTIPESDGHMPDVLLECKVELDWLFKMQDYRTGGVYHKLTTLSFPDLDVMPEDDAADLYFSPVSATATGDFAGVMAMAARMYEPFDSVYAKKCLDAATLAWEWLVQHPDAPGFTNPPEISTGEYGDGNDKDERYWAAAELYRTTGKEEYHEAVLQLAQLSFSKSSLGWADMGGYGTLAYLLNGGDQADRALYASLKEGLLDEGERLVEQSREDGYRISLKEDDYIWGSNMLVMNNAMLLLLAEYFSGDSRFADCALDHLHYLMGRNILDISYVTGFGNRPVMHPHHRPSVGDHVVDPVPGLVSGGPDRGLYDEYVVEHLQGKPAAQCFADHELSYSTNEVTIYWNSPAVFVTARFNQ</sequence>
<evidence type="ECO:0000313" key="8">
    <source>
        <dbReference type="EMBL" id="KTD87814.1"/>
    </source>
</evidence>
<keyword evidence="1 5" id="KW-0378">Hydrolase</keyword>
<dbReference type="EC" id="3.2.1.4" evidence="6"/>
<dbReference type="PANTHER" id="PTHR22298">
    <property type="entry name" value="ENDO-1,4-BETA-GLUCANASE"/>
    <property type="match status" value="1"/>
</dbReference>
<dbReference type="Pfam" id="PF00759">
    <property type="entry name" value="Glyco_hydro_9"/>
    <property type="match status" value="1"/>
</dbReference>
<evidence type="ECO:0000256" key="3">
    <source>
        <dbReference type="ARBA" id="ARBA00023295"/>
    </source>
</evidence>